<gene>
    <name evidence="1" type="ORF">DPM19_00785</name>
</gene>
<evidence type="ECO:0000313" key="1">
    <source>
        <dbReference type="EMBL" id="RAY16740.1"/>
    </source>
</evidence>
<dbReference type="EMBL" id="QLYX01000001">
    <property type="protein sequence ID" value="RAY16740.1"/>
    <property type="molecule type" value="Genomic_DNA"/>
</dbReference>
<protein>
    <submittedName>
        <fullName evidence="1">Uncharacterized protein</fullName>
    </submittedName>
</protein>
<dbReference type="AlphaFoldDB" id="A0A365HC85"/>
<dbReference type="Proteomes" id="UP000251891">
    <property type="component" value="Unassembled WGS sequence"/>
</dbReference>
<accession>A0A365HC85</accession>
<organism evidence="1 2">
    <name type="scientific">Actinomadura craniellae</name>
    <dbReference type="NCBI Taxonomy" id="2231787"/>
    <lineage>
        <taxon>Bacteria</taxon>
        <taxon>Bacillati</taxon>
        <taxon>Actinomycetota</taxon>
        <taxon>Actinomycetes</taxon>
        <taxon>Streptosporangiales</taxon>
        <taxon>Thermomonosporaceae</taxon>
        <taxon>Actinomadura</taxon>
    </lineage>
</organism>
<evidence type="ECO:0000313" key="2">
    <source>
        <dbReference type="Proteomes" id="UP000251891"/>
    </source>
</evidence>
<dbReference type="RefSeq" id="WP_111862792.1">
    <property type="nucleotide sequence ID" value="NZ_QLYX01000001.1"/>
</dbReference>
<name>A0A365HC85_9ACTN</name>
<dbReference type="OrthoDB" id="3481448at2"/>
<reference evidence="1 2" key="1">
    <citation type="submission" date="2018-06" db="EMBL/GenBank/DDBJ databases">
        <title>Actinomadura craniellae sp. nov. isolated from marine sponge Craniella sp.</title>
        <authorList>
            <person name="Li L."/>
            <person name="Xu Q.H."/>
            <person name="Lin H.W."/>
            <person name="Lu Y.H."/>
        </authorList>
    </citation>
    <scope>NUCLEOTIDE SEQUENCE [LARGE SCALE GENOMIC DNA]</scope>
    <source>
        <strain evidence="1 2">LHW63021</strain>
    </source>
</reference>
<proteinExistence type="predicted"/>
<keyword evidence="2" id="KW-1185">Reference proteome</keyword>
<sequence length="73" mass="8024">MLKINDDRMTATFDGTEIATATRTGAVWVVSTWPYPLTYNAAITALTLAERLASGHGDDDPFVITWREELAHG</sequence>
<comment type="caution">
    <text evidence="1">The sequence shown here is derived from an EMBL/GenBank/DDBJ whole genome shotgun (WGS) entry which is preliminary data.</text>
</comment>